<dbReference type="GO" id="GO:0005886">
    <property type="term" value="C:plasma membrane"/>
    <property type="evidence" value="ECO:0007669"/>
    <property type="project" value="TreeGrafter"/>
</dbReference>
<evidence type="ECO:0000256" key="2">
    <source>
        <dbReference type="ARBA" id="ARBA00022723"/>
    </source>
</evidence>
<evidence type="ECO:0000313" key="8">
    <source>
        <dbReference type="EMBL" id="KAL0272319.1"/>
    </source>
</evidence>
<keyword evidence="5" id="KW-0732">Signal</keyword>
<evidence type="ECO:0000259" key="6">
    <source>
        <dbReference type="Pfam" id="PF07731"/>
    </source>
</evidence>
<dbReference type="InterPro" id="IPR011706">
    <property type="entry name" value="Cu-oxidase_C"/>
</dbReference>
<protein>
    <submittedName>
        <fullName evidence="8">Uncharacterized protein</fullName>
    </submittedName>
</protein>
<comment type="caution">
    <text evidence="8">The sequence shown here is derived from an EMBL/GenBank/DDBJ whole genome shotgun (WGS) entry which is preliminary data.</text>
</comment>
<reference evidence="8" key="1">
    <citation type="journal article" date="2024" name="Gigascience">
        <title>Chromosome-level genome of the poultry shaft louse Menopon gallinae provides insight into the host-switching and adaptive evolution of parasitic lice.</title>
        <authorList>
            <person name="Xu Y."/>
            <person name="Ma L."/>
            <person name="Liu S."/>
            <person name="Liang Y."/>
            <person name="Liu Q."/>
            <person name="He Z."/>
            <person name="Tian L."/>
            <person name="Duan Y."/>
            <person name="Cai W."/>
            <person name="Li H."/>
            <person name="Song F."/>
        </authorList>
    </citation>
    <scope>NUCLEOTIDE SEQUENCE</scope>
    <source>
        <strain evidence="8">Cailab_2023a</strain>
    </source>
</reference>
<dbReference type="Gene3D" id="2.60.40.420">
    <property type="entry name" value="Cupredoxins - blue copper proteins"/>
    <property type="match status" value="3"/>
</dbReference>
<dbReference type="AlphaFoldDB" id="A0AAW2HR16"/>
<evidence type="ECO:0000256" key="3">
    <source>
        <dbReference type="ARBA" id="ARBA00023002"/>
    </source>
</evidence>
<feature type="domain" description="Plastocyanin-like" evidence="6">
    <location>
        <begin position="375"/>
        <end position="487"/>
    </location>
</feature>
<dbReference type="CDD" id="cd13905">
    <property type="entry name" value="CuRO_3_tcLLC2_insect_like"/>
    <property type="match status" value="1"/>
</dbReference>
<dbReference type="GO" id="GO:0016491">
    <property type="term" value="F:oxidoreductase activity"/>
    <property type="evidence" value="ECO:0007669"/>
    <property type="project" value="UniProtKB-KW"/>
</dbReference>
<evidence type="ECO:0000259" key="7">
    <source>
        <dbReference type="Pfam" id="PF07732"/>
    </source>
</evidence>
<dbReference type="GO" id="GO:0005507">
    <property type="term" value="F:copper ion binding"/>
    <property type="evidence" value="ECO:0007669"/>
    <property type="project" value="InterPro"/>
</dbReference>
<dbReference type="InterPro" id="IPR011707">
    <property type="entry name" value="Cu-oxidase-like_N"/>
</dbReference>
<dbReference type="GO" id="GO:0006826">
    <property type="term" value="P:iron ion transport"/>
    <property type="evidence" value="ECO:0007669"/>
    <property type="project" value="TreeGrafter"/>
</dbReference>
<keyword evidence="3" id="KW-0560">Oxidoreductase</keyword>
<accession>A0AAW2HR16</accession>
<keyword evidence="4" id="KW-0186">Copper</keyword>
<feature type="chain" id="PRO_5044477015" evidence="5">
    <location>
        <begin position="21"/>
        <end position="533"/>
    </location>
</feature>
<comment type="similarity">
    <text evidence="1">Belongs to the multicopper oxidase family.</text>
</comment>
<dbReference type="PANTHER" id="PTHR11709">
    <property type="entry name" value="MULTI-COPPER OXIDASE"/>
    <property type="match status" value="1"/>
</dbReference>
<evidence type="ECO:0000256" key="5">
    <source>
        <dbReference type="SAM" id="SignalP"/>
    </source>
</evidence>
<dbReference type="InterPro" id="IPR008972">
    <property type="entry name" value="Cupredoxin"/>
</dbReference>
<evidence type="ECO:0000256" key="1">
    <source>
        <dbReference type="ARBA" id="ARBA00010609"/>
    </source>
</evidence>
<dbReference type="InterPro" id="IPR045087">
    <property type="entry name" value="Cu-oxidase_fam"/>
</dbReference>
<sequence length="533" mass="59821">MEAIGGVAVFLALLLAQARGWHPCERQCLPDEQPKNCYYQFTLGVSHLKCVHAESEECQRRMAMSINGYSPGPYISVCENDVITVDVKNILPAGMEASIHWHGLRQRGTPFMDGTPMVTQCPIHSGTTFTYRMKADRPGTFYYHAHSVSQQLDGLYGALIVRRGPETREKVMLLAPQLQQLTSFRSSPLNDLTVSDLKLTEHHIGNGSTTERIRLINAAALDCPLSIISDTVITALDGNPIKPTDAHHFLLYPGERMDIVPADLTILGRNMCDGYTITENIEAPVPEIDLPNYYNQFRSVSPIKLDKEAQRIYVPFDVTHYPHQDNDFRYKLGEVLSYTPPFIGDAAQFANLSFAYPSSPILTQREEVDDDMICTLERRARRCDSIKFCECVQILTLPYNTSVDLVLIDEGRNGNTDQVLHLHGYSFHLLAMSSFEEPVTADKIKSLIDLNLNLVKPIEKDTIVVPRKGYSVLRLKTDNPGYWLLESVASKARSGIGLEMLVHVPDPSGPLPVPKNFPRCRSLKPQDMVFMDE</sequence>
<dbReference type="Pfam" id="PF07731">
    <property type="entry name" value="Cu-oxidase_2"/>
    <property type="match status" value="1"/>
</dbReference>
<evidence type="ECO:0000256" key="4">
    <source>
        <dbReference type="ARBA" id="ARBA00023008"/>
    </source>
</evidence>
<dbReference type="PANTHER" id="PTHR11709:SF394">
    <property type="entry name" value="FI03373P-RELATED"/>
    <property type="match status" value="1"/>
</dbReference>
<dbReference type="CDD" id="cd13858">
    <property type="entry name" value="CuRO_1_tcLCC2_insect_like"/>
    <property type="match status" value="1"/>
</dbReference>
<proteinExistence type="inferred from homology"/>
<organism evidence="8">
    <name type="scientific">Menopon gallinae</name>
    <name type="common">poultry shaft louse</name>
    <dbReference type="NCBI Taxonomy" id="328185"/>
    <lineage>
        <taxon>Eukaryota</taxon>
        <taxon>Metazoa</taxon>
        <taxon>Ecdysozoa</taxon>
        <taxon>Arthropoda</taxon>
        <taxon>Hexapoda</taxon>
        <taxon>Insecta</taxon>
        <taxon>Pterygota</taxon>
        <taxon>Neoptera</taxon>
        <taxon>Paraneoptera</taxon>
        <taxon>Psocodea</taxon>
        <taxon>Troctomorpha</taxon>
        <taxon>Phthiraptera</taxon>
        <taxon>Amblycera</taxon>
        <taxon>Menoponidae</taxon>
        <taxon>Menopon</taxon>
    </lineage>
</organism>
<feature type="signal peptide" evidence="5">
    <location>
        <begin position="1"/>
        <end position="20"/>
    </location>
</feature>
<dbReference type="Pfam" id="PF07732">
    <property type="entry name" value="Cu-oxidase_3"/>
    <property type="match status" value="1"/>
</dbReference>
<name>A0AAW2HR16_9NEOP</name>
<gene>
    <name evidence="8" type="ORF">PYX00_005343</name>
</gene>
<dbReference type="EMBL" id="JARGDH010000003">
    <property type="protein sequence ID" value="KAL0272320.1"/>
    <property type="molecule type" value="Genomic_DNA"/>
</dbReference>
<keyword evidence="2" id="KW-0479">Metal-binding</keyword>
<dbReference type="SUPFAM" id="SSF49503">
    <property type="entry name" value="Cupredoxins"/>
    <property type="match status" value="2"/>
</dbReference>
<feature type="domain" description="Plastocyanin-like" evidence="7">
    <location>
        <begin position="57"/>
        <end position="163"/>
    </location>
</feature>
<dbReference type="EMBL" id="JARGDH010000003">
    <property type="protein sequence ID" value="KAL0272319.1"/>
    <property type="molecule type" value="Genomic_DNA"/>
</dbReference>